<accession>A0A6B2L5P4</accession>
<evidence type="ECO:0000256" key="6">
    <source>
        <dbReference type="ARBA" id="ARBA00034138"/>
    </source>
</evidence>
<comment type="similarity">
    <text evidence="2 10">Belongs to the Orn/Lys/Arg decarboxylase class-II family.</text>
</comment>
<dbReference type="InterPro" id="IPR009006">
    <property type="entry name" value="Ala_racemase/Decarboxylase_C"/>
</dbReference>
<dbReference type="InterPro" id="IPR022643">
    <property type="entry name" value="De-COase2_C"/>
</dbReference>
<dbReference type="InterPro" id="IPR029066">
    <property type="entry name" value="PLP-binding_barrel"/>
</dbReference>
<dbReference type="CDD" id="cd00622">
    <property type="entry name" value="PLPDE_III_ODC"/>
    <property type="match status" value="1"/>
</dbReference>
<dbReference type="PRINTS" id="PR01179">
    <property type="entry name" value="ODADCRBXLASE"/>
</dbReference>
<dbReference type="GO" id="GO:0004586">
    <property type="term" value="F:ornithine decarboxylase activity"/>
    <property type="evidence" value="ECO:0007669"/>
    <property type="project" value="UniProtKB-EC"/>
</dbReference>
<feature type="modified residue" description="N6-(pyridoxal phosphate)lysine" evidence="9">
    <location>
        <position position="51"/>
    </location>
</feature>
<evidence type="ECO:0000256" key="4">
    <source>
        <dbReference type="ARBA" id="ARBA00023239"/>
    </source>
</evidence>
<dbReference type="Gene3D" id="3.20.20.10">
    <property type="entry name" value="Alanine racemase"/>
    <property type="match status" value="1"/>
</dbReference>
<evidence type="ECO:0000256" key="5">
    <source>
        <dbReference type="ARBA" id="ARBA00034115"/>
    </source>
</evidence>
<dbReference type="GO" id="GO:0033387">
    <property type="term" value="P:putrescine biosynthetic process from arginine, via ornithine"/>
    <property type="evidence" value="ECO:0007669"/>
    <property type="project" value="TreeGrafter"/>
</dbReference>
<sequence>MPLSTSDLIKRIIEESQGISVFTTVDLGRLISQAVQWKKYLPRIQPFYAVKANPDLNILRTLFLLGVNFDCASKGEIEMVLNLGAEPNQIIFANPAKGFDHIQYSKAKDVRLMTFDNMAELKKILNMFPEAELVLRISSNDTMSLLPFGFKFGARREDACQLIAACAQLKANLVGISFHVGSGCYSSVGFIDTIHRAREMFNEAEKHGFRLTLLDIGGGFPGDTEGSITFADIASDIGPVIDNLFPEPDIQVIAEPGRYFCTSTINVALQVYAKRDYISRRVDPDTKECHPIKEIQYYCPDGVYGNFNNIIYDHATPICHPLVEPPLDTVLYNSTFFGPTCDSIDVIAKNISFPPLELGDWVYFTNMGAYTTAAGSCFNGIERPPIFYKILDQGDLKDDRNI</sequence>
<dbReference type="SUPFAM" id="SSF50621">
    <property type="entry name" value="Alanine racemase C-terminal domain-like"/>
    <property type="match status" value="1"/>
</dbReference>
<evidence type="ECO:0000256" key="10">
    <source>
        <dbReference type="RuleBase" id="RU003737"/>
    </source>
</evidence>
<feature type="domain" description="Orn/DAP/Arg decarboxylase 2 N-terminal" evidence="12">
    <location>
        <begin position="28"/>
        <end position="261"/>
    </location>
</feature>
<name>A0A6B2L5P4_9EUKA</name>
<evidence type="ECO:0000313" key="13">
    <source>
        <dbReference type="EMBL" id="NDV32294.1"/>
    </source>
</evidence>
<dbReference type="InterPro" id="IPR022653">
    <property type="entry name" value="De-COase2_pyr-phos_BS"/>
</dbReference>
<dbReference type="InterPro" id="IPR002433">
    <property type="entry name" value="Orn_de-COase"/>
</dbReference>
<evidence type="ECO:0000256" key="9">
    <source>
        <dbReference type="PIRSR" id="PIRSR600183-50"/>
    </source>
</evidence>
<dbReference type="Gene3D" id="2.40.37.10">
    <property type="entry name" value="Lyase, Ornithine Decarboxylase, Chain A, domain 1"/>
    <property type="match status" value="1"/>
</dbReference>
<dbReference type="Pfam" id="PF02784">
    <property type="entry name" value="Orn_Arg_deC_N"/>
    <property type="match status" value="1"/>
</dbReference>
<evidence type="ECO:0000256" key="8">
    <source>
        <dbReference type="ARBA" id="ARBA00049127"/>
    </source>
</evidence>
<keyword evidence="4" id="KW-0456">Lyase</keyword>
<organism evidence="13">
    <name type="scientific">Arcella intermedia</name>
    <dbReference type="NCBI Taxonomy" id="1963864"/>
    <lineage>
        <taxon>Eukaryota</taxon>
        <taxon>Amoebozoa</taxon>
        <taxon>Tubulinea</taxon>
        <taxon>Elardia</taxon>
        <taxon>Arcellinida</taxon>
        <taxon>Sphaerothecina</taxon>
        <taxon>Arcellidae</taxon>
        <taxon>Arcella</taxon>
    </lineage>
</organism>
<evidence type="ECO:0000256" key="2">
    <source>
        <dbReference type="ARBA" id="ARBA00008872"/>
    </source>
</evidence>
<dbReference type="PANTHER" id="PTHR11482:SF6">
    <property type="entry name" value="ORNITHINE DECARBOXYLASE 1-RELATED"/>
    <property type="match status" value="1"/>
</dbReference>
<evidence type="ECO:0000256" key="1">
    <source>
        <dbReference type="ARBA" id="ARBA00001933"/>
    </source>
</evidence>
<protein>
    <recommendedName>
        <fullName evidence="6">ornithine decarboxylase</fullName>
        <ecNumber evidence="6">4.1.1.17</ecNumber>
    </recommendedName>
</protein>
<dbReference type="InterPro" id="IPR000183">
    <property type="entry name" value="Orn/DAP/Arg_de-COase"/>
</dbReference>
<dbReference type="SUPFAM" id="SSF51419">
    <property type="entry name" value="PLP-binding barrel"/>
    <property type="match status" value="1"/>
</dbReference>
<evidence type="ECO:0000256" key="3">
    <source>
        <dbReference type="ARBA" id="ARBA00022898"/>
    </source>
</evidence>
<comment type="catalytic activity">
    <reaction evidence="8">
        <text>L-ornithine + H(+) = putrescine + CO2</text>
        <dbReference type="Rhea" id="RHEA:22964"/>
        <dbReference type="ChEBI" id="CHEBI:15378"/>
        <dbReference type="ChEBI" id="CHEBI:16526"/>
        <dbReference type="ChEBI" id="CHEBI:46911"/>
        <dbReference type="ChEBI" id="CHEBI:326268"/>
        <dbReference type="EC" id="4.1.1.17"/>
    </reaction>
</comment>
<dbReference type="FunFam" id="3.20.20.10:FF:000005">
    <property type="entry name" value="Ornithine decarboxylase"/>
    <property type="match status" value="1"/>
</dbReference>
<dbReference type="GO" id="GO:0005737">
    <property type="term" value="C:cytoplasm"/>
    <property type="evidence" value="ECO:0007669"/>
    <property type="project" value="TreeGrafter"/>
</dbReference>
<dbReference type="InterPro" id="IPR022644">
    <property type="entry name" value="De-COase2_N"/>
</dbReference>
<evidence type="ECO:0000256" key="7">
    <source>
        <dbReference type="ARBA" id="ARBA00046672"/>
    </source>
</evidence>
<proteinExistence type="inferred from homology"/>
<dbReference type="PANTHER" id="PTHR11482">
    <property type="entry name" value="ARGININE/DIAMINOPIMELATE/ORNITHINE DECARBOXYLASE"/>
    <property type="match status" value="1"/>
</dbReference>
<comment type="pathway">
    <text evidence="5">Amine and polyamine biosynthesis; putrescine biosynthesis via L-ornithine pathway; putrescine from L-ornithine: step 1/1.</text>
</comment>
<dbReference type="EC" id="4.1.1.17" evidence="6"/>
<feature type="active site" description="Proton donor" evidence="9">
    <location>
        <position position="341"/>
    </location>
</feature>
<dbReference type="AlphaFoldDB" id="A0A6B2L5P4"/>
<evidence type="ECO:0000259" key="12">
    <source>
        <dbReference type="Pfam" id="PF02784"/>
    </source>
</evidence>
<evidence type="ECO:0000259" key="11">
    <source>
        <dbReference type="Pfam" id="PF00278"/>
    </source>
</evidence>
<keyword evidence="3 9" id="KW-0663">Pyridoxal phosphate</keyword>
<comment type="cofactor">
    <cofactor evidence="1 9">
        <name>pyridoxal 5'-phosphate</name>
        <dbReference type="ChEBI" id="CHEBI:597326"/>
    </cofactor>
</comment>
<feature type="domain" description="Orn/DAP/Arg decarboxylase 2 C-terminal" evidence="11">
    <location>
        <begin position="294"/>
        <end position="368"/>
    </location>
</feature>
<dbReference type="PRINTS" id="PR01182">
    <property type="entry name" value="ORNDCRBXLASE"/>
</dbReference>
<reference evidence="13" key="1">
    <citation type="journal article" date="2020" name="J. Eukaryot. Microbiol.">
        <title>De novo Sequencing, Assembly and Annotation of the Transcriptome for the Free-Living Testate Amoeba Arcella intermedia.</title>
        <authorList>
            <person name="Ribeiro G.M."/>
            <person name="Porfirio-Sousa A.L."/>
            <person name="Maurer-Alcala X.X."/>
            <person name="Katz L.A."/>
            <person name="Lahr D.J.G."/>
        </authorList>
    </citation>
    <scope>NUCLEOTIDE SEQUENCE</scope>
</reference>
<dbReference type="EMBL" id="GIBP01003325">
    <property type="protein sequence ID" value="NDV32294.1"/>
    <property type="molecule type" value="Transcribed_RNA"/>
</dbReference>
<dbReference type="Pfam" id="PF00278">
    <property type="entry name" value="Orn_DAP_Arg_deC"/>
    <property type="match status" value="1"/>
</dbReference>
<comment type="subunit">
    <text evidence="7">Homodimer. Only the dimer is catalytically active, as the active sites are constructed of residues from both monomers.</text>
</comment>
<dbReference type="PROSITE" id="PS00878">
    <property type="entry name" value="ODR_DC_2_1"/>
    <property type="match status" value="1"/>
</dbReference>